<protein>
    <submittedName>
        <fullName evidence="1">Uncharacterized protein</fullName>
    </submittedName>
</protein>
<name>A0ABW6MLM4_9ACTN</name>
<evidence type="ECO:0000313" key="1">
    <source>
        <dbReference type="EMBL" id="MFE9606614.1"/>
    </source>
</evidence>
<comment type="caution">
    <text evidence="1">The sequence shown here is derived from an EMBL/GenBank/DDBJ whole genome shotgun (WGS) entry which is preliminary data.</text>
</comment>
<sequence>MSVRVGPGATVFTRTPAGLNSATQVRVSLATLAALQGGLLLTQLQREVRPLEVALGSVLDHIESHVKGR</sequence>
<dbReference type="EMBL" id="JBIAHM010000030">
    <property type="protein sequence ID" value="MFE9606614.1"/>
    <property type="molecule type" value="Genomic_DNA"/>
</dbReference>
<reference evidence="1 2" key="1">
    <citation type="submission" date="2024-10" db="EMBL/GenBank/DDBJ databases">
        <title>The Natural Products Discovery Center: Release of the First 8490 Sequenced Strains for Exploring Actinobacteria Biosynthetic Diversity.</title>
        <authorList>
            <person name="Kalkreuter E."/>
            <person name="Kautsar S.A."/>
            <person name="Yang D."/>
            <person name="Bader C.D."/>
            <person name="Teijaro C.N."/>
            <person name="Fluegel L."/>
            <person name="Davis C.M."/>
            <person name="Simpson J.R."/>
            <person name="Lauterbach L."/>
            <person name="Steele A.D."/>
            <person name="Gui C."/>
            <person name="Meng S."/>
            <person name="Li G."/>
            <person name="Viehrig K."/>
            <person name="Ye F."/>
            <person name="Su P."/>
            <person name="Kiefer A.F."/>
            <person name="Nichols A."/>
            <person name="Cepeda A.J."/>
            <person name="Yan W."/>
            <person name="Fan B."/>
            <person name="Jiang Y."/>
            <person name="Adhikari A."/>
            <person name="Zheng C.-J."/>
            <person name="Schuster L."/>
            <person name="Cowan T.M."/>
            <person name="Smanski M.J."/>
            <person name="Chevrette M.G."/>
            <person name="De Carvalho L.P.S."/>
            <person name="Shen B."/>
        </authorList>
    </citation>
    <scope>NUCLEOTIDE SEQUENCE [LARGE SCALE GENOMIC DNA]</scope>
    <source>
        <strain evidence="1 2">NPDC006488</strain>
    </source>
</reference>
<dbReference type="RefSeq" id="WP_388115259.1">
    <property type="nucleotide sequence ID" value="NZ_JBIAHM010000030.1"/>
</dbReference>
<keyword evidence="2" id="KW-1185">Reference proteome</keyword>
<accession>A0ABW6MLM4</accession>
<gene>
    <name evidence="1" type="ORF">ACFYNQ_49765</name>
</gene>
<proteinExistence type="predicted"/>
<dbReference type="Proteomes" id="UP001601303">
    <property type="component" value="Unassembled WGS sequence"/>
</dbReference>
<evidence type="ECO:0000313" key="2">
    <source>
        <dbReference type="Proteomes" id="UP001601303"/>
    </source>
</evidence>
<organism evidence="1 2">
    <name type="scientific">Streptomyces hokutonensis</name>
    <dbReference type="NCBI Taxonomy" id="1306990"/>
    <lineage>
        <taxon>Bacteria</taxon>
        <taxon>Bacillati</taxon>
        <taxon>Actinomycetota</taxon>
        <taxon>Actinomycetes</taxon>
        <taxon>Kitasatosporales</taxon>
        <taxon>Streptomycetaceae</taxon>
        <taxon>Streptomyces</taxon>
    </lineage>
</organism>